<dbReference type="PANTHER" id="PTHR47679:SF1">
    <property type="entry name" value="PROTEIN TORNADO 1"/>
    <property type="match status" value="1"/>
</dbReference>
<accession>A0A388KRF0</accession>
<comment type="caution">
    <text evidence="2">The sequence shown here is derived from an EMBL/GenBank/DDBJ whole genome shotgun (WGS) entry which is preliminary data.</text>
</comment>
<feature type="region of interest" description="Disordered" evidence="1">
    <location>
        <begin position="240"/>
        <end position="267"/>
    </location>
</feature>
<sequence>MPDPARTSLVPYYPSGGLPDAAPYQVMKMESTIARPYLQERAGAAADLPQAGAMVPQVRFHEKFHDKGVYNCKQDLCEIFSNGYEIYVEFGGIHDNWIDVMVSSPGVSVDESAEWVDKNILGAIYQLCSEPTGLPGVDLVTKILRPRCLTTSPIVPRRYRSVDQTVAEKKLIEGMEREEYNYNHSWPSIWDEKGQEIVPRSCDDAMALIRPKTLERHLSTQKHELHKVCDSFHVVEGSSGQRQRESGCKNSTASFDDHSEAPFECEQPTGNIQELGDLVTRGLRYLAGKVDRNFRFMSELKEEVKNLRMEQSNAFTRLCNALSTISVFAIEQHSHRLPHRVYITERKHGFRQKLSFLIGLKPVELHLMCESKDRCHVVDGQEGKRLCFQNEERRHVWTLLKWTILTMAVLLKTGCAISMGIQQLVPDLGGVANWTSFVIGTVGNAGLEFVDLEDLERRMNNVGKDMFKDDGPEDGVKRQEAMDWLERNLEGRATEIRERFGLTRVKYRGTNSYS</sequence>
<reference evidence="2 3" key="1">
    <citation type="journal article" date="2018" name="Cell">
        <title>The Chara Genome: Secondary Complexity and Implications for Plant Terrestrialization.</title>
        <authorList>
            <person name="Nishiyama T."/>
            <person name="Sakayama H."/>
            <person name="Vries J.D."/>
            <person name="Buschmann H."/>
            <person name="Saint-Marcoux D."/>
            <person name="Ullrich K.K."/>
            <person name="Haas F.B."/>
            <person name="Vanderstraeten L."/>
            <person name="Becker D."/>
            <person name="Lang D."/>
            <person name="Vosolsobe S."/>
            <person name="Rombauts S."/>
            <person name="Wilhelmsson P.K.I."/>
            <person name="Janitza P."/>
            <person name="Kern R."/>
            <person name="Heyl A."/>
            <person name="Rumpler F."/>
            <person name="Villalobos L.I.A.C."/>
            <person name="Clay J.M."/>
            <person name="Skokan R."/>
            <person name="Toyoda A."/>
            <person name="Suzuki Y."/>
            <person name="Kagoshima H."/>
            <person name="Schijlen E."/>
            <person name="Tajeshwar N."/>
            <person name="Catarino B."/>
            <person name="Hetherington A.J."/>
            <person name="Saltykova A."/>
            <person name="Bonnot C."/>
            <person name="Breuninger H."/>
            <person name="Symeonidi A."/>
            <person name="Radhakrishnan G.V."/>
            <person name="Van Nieuwerburgh F."/>
            <person name="Deforce D."/>
            <person name="Chang C."/>
            <person name="Karol K.G."/>
            <person name="Hedrich R."/>
            <person name="Ulvskov P."/>
            <person name="Glockner G."/>
            <person name="Delwiche C.F."/>
            <person name="Petrasek J."/>
            <person name="Van de Peer Y."/>
            <person name="Friml J."/>
            <person name="Beilby M."/>
            <person name="Dolan L."/>
            <person name="Kohara Y."/>
            <person name="Sugano S."/>
            <person name="Fujiyama A."/>
            <person name="Delaux P.-M."/>
            <person name="Quint M."/>
            <person name="TheiBen G."/>
            <person name="Hagemann M."/>
            <person name="Harholt J."/>
            <person name="Dunand C."/>
            <person name="Zachgo S."/>
            <person name="Langdale J."/>
            <person name="Maumus F."/>
            <person name="Straeten D.V.D."/>
            <person name="Gould S.B."/>
            <person name="Rensing S.A."/>
        </authorList>
    </citation>
    <scope>NUCLEOTIDE SEQUENCE [LARGE SCALE GENOMIC DNA]</scope>
    <source>
        <strain evidence="2 3">S276</strain>
    </source>
</reference>
<protein>
    <submittedName>
        <fullName evidence="2">Uncharacterized protein</fullName>
    </submittedName>
</protein>
<dbReference type="PANTHER" id="PTHR47679">
    <property type="entry name" value="PROTEIN TORNADO 1"/>
    <property type="match status" value="1"/>
</dbReference>
<dbReference type="AlphaFoldDB" id="A0A388KRF0"/>
<proteinExistence type="predicted"/>
<dbReference type="Gramene" id="GBG72609">
    <property type="protein sequence ID" value="GBG72609"/>
    <property type="gene ID" value="CBR_g12182"/>
</dbReference>
<name>A0A388KRF0_CHABU</name>
<evidence type="ECO:0000256" key="1">
    <source>
        <dbReference type="SAM" id="MobiDB-lite"/>
    </source>
</evidence>
<organism evidence="2 3">
    <name type="scientific">Chara braunii</name>
    <name type="common">Braun's stonewort</name>
    <dbReference type="NCBI Taxonomy" id="69332"/>
    <lineage>
        <taxon>Eukaryota</taxon>
        <taxon>Viridiplantae</taxon>
        <taxon>Streptophyta</taxon>
        <taxon>Charophyceae</taxon>
        <taxon>Charales</taxon>
        <taxon>Characeae</taxon>
        <taxon>Chara</taxon>
    </lineage>
</organism>
<evidence type="ECO:0000313" key="2">
    <source>
        <dbReference type="EMBL" id="GBG72609.1"/>
    </source>
</evidence>
<gene>
    <name evidence="2" type="ORF">CBR_g12182</name>
</gene>
<dbReference type="STRING" id="69332.A0A388KRF0"/>
<dbReference type="Proteomes" id="UP000265515">
    <property type="component" value="Unassembled WGS sequence"/>
</dbReference>
<dbReference type="EMBL" id="BFEA01000168">
    <property type="protein sequence ID" value="GBG72609.1"/>
    <property type="molecule type" value="Genomic_DNA"/>
</dbReference>
<evidence type="ECO:0000313" key="3">
    <source>
        <dbReference type="Proteomes" id="UP000265515"/>
    </source>
</evidence>
<keyword evidence="3" id="KW-1185">Reference proteome</keyword>
<dbReference type="OrthoDB" id="537968at2759"/>